<feature type="active site" description="Proton acceptor" evidence="17">
    <location>
        <position position="1283"/>
    </location>
</feature>
<dbReference type="SMART" id="SM01008">
    <property type="entry name" value="Ald_Xan_dh_C"/>
    <property type="match status" value="1"/>
</dbReference>
<keyword evidence="6" id="KW-0963">Cytoplasm</keyword>
<keyword evidence="10 19" id="KW-0479">Metal-binding</keyword>
<feature type="binding site" evidence="19">
    <location>
        <position position="787"/>
    </location>
    <ligand>
        <name>Mo-molybdopterin</name>
        <dbReference type="ChEBI" id="CHEBI:71302"/>
    </ligand>
    <ligandPart>
        <name>Mo</name>
        <dbReference type="ChEBI" id="CHEBI:28685"/>
    </ligandPart>
</feature>
<evidence type="ECO:0000256" key="9">
    <source>
        <dbReference type="ARBA" id="ARBA00022714"/>
    </source>
</evidence>
<dbReference type="FunFam" id="3.10.20.30:FF:000015">
    <property type="entry name" value="Aldehyde oxidase 1"/>
    <property type="match status" value="1"/>
</dbReference>
<feature type="binding site" evidence="18">
    <location>
        <begin position="269"/>
        <end position="276"/>
    </location>
    <ligand>
        <name>FAD</name>
        <dbReference type="ChEBI" id="CHEBI:57692"/>
    </ligand>
</feature>
<dbReference type="InterPro" id="IPR037165">
    <property type="entry name" value="AldOxase/xan_DH_Mopterin-bd_sf"/>
</dbReference>
<dbReference type="PIRSF" id="PIRSF000127">
    <property type="entry name" value="Xanthine_DH"/>
    <property type="match status" value="1"/>
</dbReference>
<dbReference type="SUPFAM" id="SSF47741">
    <property type="entry name" value="CO dehydrogenase ISP C-domain like"/>
    <property type="match status" value="1"/>
</dbReference>
<dbReference type="Gene3D" id="3.30.390.50">
    <property type="entry name" value="CO dehydrogenase flavoprotein, C-terminal domain"/>
    <property type="match status" value="1"/>
</dbReference>
<dbReference type="InterPro" id="IPR002888">
    <property type="entry name" value="2Fe-2S-bd"/>
</dbReference>
<dbReference type="InterPro" id="IPR036884">
    <property type="entry name" value="2Fe-2S-bd_dom_sf"/>
</dbReference>
<keyword evidence="23" id="KW-1185">Reference proteome</keyword>
<dbReference type="InterPro" id="IPR008274">
    <property type="entry name" value="AldOxase/xan_DH_MoCoBD1"/>
</dbReference>
<evidence type="ECO:0000256" key="16">
    <source>
        <dbReference type="ARBA" id="ARBA00047679"/>
    </source>
</evidence>
<evidence type="ECO:0000256" key="10">
    <source>
        <dbReference type="ARBA" id="ARBA00022723"/>
    </source>
</evidence>
<dbReference type="FunFam" id="3.30.365.10:FF:000004">
    <property type="entry name" value="Xanthine dehydrogenase oxidase"/>
    <property type="match status" value="1"/>
</dbReference>
<dbReference type="PANTHER" id="PTHR45444:SF3">
    <property type="entry name" value="XANTHINE DEHYDROGENASE"/>
    <property type="match status" value="1"/>
</dbReference>
<dbReference type="CDD" id="cd00207">
    <property type="entry name" value="fer2"/>
    <property type="match status" value="1"/>
</dbReference>
<keyword evidence="9 19" id="KW-0001">2Fe-2S</keyword>
<dbReference type="SUPFAM" id="SSF56176">
    <property type="entry name" value="FAD-binding/transporter-associated domain-like"/>
    <property type="match status" value="1"/>
</dbReference>
<feature type="binding site" evidence="19">
    <location>
        <position position="932"/>
    </location>
    <ligand>
        <name>Mo-molybdopterin</name>
        <dbReference type="ChEBI" id="CHEBI:71302"/>
    </ligand>
    <ligandPart>
        <name>Mo</name>
        <dbReference type="ChEBI" id="CHEBI:28685"/>
    </ligandPart>
</feature>
<dbReference type="InterPro" id="IPR036683">
    <property type="entry name" value="CO_DH_flav_C_dom_sf"/>
</dbReference>
<dbReference type="Gene3D" id="3.30.365.10">
    <property type="entry name" value="Aldehyde oxidase/xanthine dehydrogenase, molybdopterin binding domain"/>
    <property type="match status" value="5"/>
</dbReference>
<dbReference type="FunFam" id="3.30.365.10:FF:000001">
    <property type="entry name" value="Xanthine dehydrogenase oxidase"/>
    <property type="match status" value="1"/>
</dbReference>
<dbReference type="Pfam" id="PF01799">
    <property type="entry name" value="Fer2_2"/>
    <property type="match status" value="1"/>
</dbReference>
<evidence type="ECO:0000256" key="14">
    <source>
        <dbReference type="ARBA" id="ARBA00023014"/>
    </source>
</evidence>
<evidence type="ECO:0000256" key="15">
    <source>
        <dbReference type="ARBA" id="ARBA00034078"/>
    </source>
</evidence>
<keyword evidence="11 18" id="KW-0274">FAD</keyword>
<dbReference type="GeneTree" id="ENSGT00950000183114"/>
<dbReference type="InterPro" id="IPR036318">
    <property type="entry name" value="FAD-bd_PCMH-like_sf"/>
</dbReference>
<dbReference type="Pfam" id="PF02738">
    <property type="entry name" value="MoCoBD_1"/>
    <property type="match status" value="1"/>
</dbReference>
<evidence type="ECO:0000313" key="22">
    <source>
        <dbReference type="Ensembl" id="ENSLAFP00000020028.1"/>
    </source>
</evidence>
<comment type="subunit">
    <text evidence="4">Homodimer.</text>
</comment>
<dbReference type="InterPro" id="IPR014313">
    <property type="entry name" value="Aldehyde_oxidase"/>
</dbReference>
<evidence type="ECO:0000256" key="6">
    <source>
        <dbReference type="ARBA" id="ARBA00022490"/>
    </source>
</evidence>
<proteinExistence type="inferred from homology"/>
<dbReference type="GO" id="GO:0051287">
    <property type="term" value="F:NAD binding"/>
    <property type="evidence" value="ECO:0007669"/>
    <property type="project" value="InterPro"/>
</dbReference>
<dbReference type="GO" id="GO:0004031">
    <property type="term" value="F:aldehyde oxidase activity"/>
    <property type="evidence" value="ECO:0007669"/>
    <property type="project" value="UniProtKB-EC"/>
</dbReference>
<dbReference type="SUPFAM" id="SSF56003">
    <property type="entry name" value="Molybdenum cofactor-binding domain"/>
    <property type="match status" value="1"/>
</dbReference>
<keyword evidence="14 19" id="KW-0411">Iron-sulfur</keyword>
<dbReference type="InterPro" id="IPR000674">
    <property type="entry name" value="Ald_Oxase/Xan_DH_a/b"/>
</dbReference>
<dbReference type="InterPro" id="IPR036010">
    <property type="entry name" value="2Fe-2S_ferredoxin-like_sf"/>
</dbReference>
<dbReference type="FunFam" id="3.30.390.50:FF:000001">
    <property type="entry name" value="Xanthine dehydrogenase oxidase"/>
    <property type="match status" value="1"/>
</dbReference>
<dbReference type="InterPro" id="IPR016167">
    <property type="entry name" value="FAD-bd_PCMH_sub1"/>
</dbReference>
<dbReference type="GO" id="GO:0051537">
    <property type="term" value="F:2 iron, 2 sulfur cluster binding"/>
    <property type="evidence" value="ECO:0007669"/>
    <property type="project" value="UniProtKB-KW"/>
</dbReference>
<comment type="subcellular location">
    <subcellularLocation>
        <location evidence="2">Cytoplasm</location>
    </subcellularLocation>
</comment>
<comment type="cofactor">
    <cofactor evidence="15">
        <name>[2Fe-2S] cluster</name>
        <dbReference type="ChEBI" id="CHEBI:190135"/>
    </cofactor>
</comment>
<evidence type="ECO:0000256" key="12">
    <source>
        <dbReference type="ARBA" id="ARBA00023002"/>
    </source>
</evidence>
<name>G3TWS0_LOXAF</name>
<dbReference type="Pfam" id="PF20256">
    <property type="entry name" value="MoCoBD_2"/>
    <property type="match status" value="1"/>
</dbReference>
<comment type="catalytic activity">
    <reaction evidence="16">
        <text>an aldehyde + O2 + H2O = a carboxylate + H2O2 + H(+)</text>
        <dbReference type="Rhea" id="RHEA:16829"/>
        <dbReference type="ChEBI" id="CHEBI:15377"/>
        <dbReference type="ChEBI" id="CHEBI:15378"/>
        <dbReference type="ChEBI" id="CHEBI:15379"/>
        <dbReference type="ChEBI" id="CHEBI:16240"/>
        <dbReference type="ChEBI" id="CHEBI:17478"/>
        <dbReference type="ChEBI" id="CHEBI:29067"/>
        <dbReference type="EC" id="1.2.3.1"/>
    </reaction>
</comment>
<dbReference type="InterPro" id="IPR016208">
    <property type="entry name" value="Ald_Oxase/xanthine_DH-like"/>
</dbReference>
<dbReference type="STRING" id="9785.ENSLAFP00000020028"/>
<evidence type="ECO:0000259" key="21">
    <source>
        <dbReference type="PROSITE" id="PS51387"/>
    </source>
</evidence>
<dbReference type="Pfam" id="PF01315">
    <property type="entry name" value="Ald_Xan_dh_C"/>
    <property type="match status" value="1"/>
</dbReference>
<keyword evidence="8" id="KW-0285">Flavoprotein</keyword>
<dbReference type="InParanoid" id="G3TWS0"/>
<feature type="binding site" evidence="19">
    <location>
        <position position="55"/>
    </location>
    <ligand>
        <name>[2Fe-2S] cluster</name>
        <dbReference type="ChEBI" id="CHEBI:190135"/>
        <label>1</label>
    </ligand>
</feature>
<dbReference type="InterPro" id="IPR016169">
    <property type="entry name" value="FAD-bd_PCMH_sub2"/>
</dbReference>
<feature type="binding site" evidence="19">
    <location>
        <position position="1099"/>
    </location>
    <ligand>
        <name>Mo-molybdopterin</name>
        <dbReference type="ChEBI" id="CHEBI:71302"/>
    </ligand>
    <ligandPart>
        <name>Mo</name>
        <dbReference type="ChEBI" id="CHEBI:28685"/>
    </ligandPart>
</feature>
<feature type="binding site" evidence="19">
    <location>
        <position position="818"/>
    </location>
    <ligand>
        <name>Mo-molybdopterin</name>
        <dbReference type="ChEBI" id="CHEBI:71302"/>
    </ligand>
    <ligandPart>
        <name>Mo</name>
        <dbReference type="ChEBI" id="CHEBI:28685"/>
    </ligandPart>
</feature>
<feature type="binding site" evidence="19">
    <location>
        <position position="156"/>
    </location>
    <ligand>
        <name>[2Fe-2S] cluster</name>
        <dbReference type="ChEBI" id="CHEBI:190135"/>
        <label>2</label>
    </ligand>
</feature>
<organism evidence="22 23">
    <name type="scientific">Loxodonta africana</name>
    <name type="common">African elephant</name>
    <dbReference type="NCBI Taxonomy" id="9785"/>
    <lineage>
        <taxon>Eukaryota</taxon>
        <taxon>Metazoa</taxon>
        <taxon>Chordata</taxon>
        <taxon>Craniata</taxon>
        <taxon>Vertebrata</taxon>
        <taxon>Euteleostomi</taxon>
        <taxon>Mammalia</taxon>
        <taxon>Eutheria</taxon>
        <taxon>Afrotheria</taxon>
        <taxon>Proboscidea</taxon>
        <taxon>Elephantidae</taxon>
        <taxon>Loxodonta</taxon>
    </lineage>
</organism>
<evidence type="ECO:0000256" key="2">
    <source>
        <dbReference type="ARBA" id="ARBA00004496"/>
    </source>
</evidence>
<evidence type="ECO:0000256" key="8">
    <source>
        <dbReference type="ARBA" id="ARBA00022630"/>
    </source>
</evidence>
<sequence length="1352" mass="149451">MPCPTRSNELVFFVNGRKVIERNADPEVTLLTFLRKNLRLTGTKYACGRGGRGACTVMVSGHDPVSKKIRLRHFSVTACLVPICFLYGAAVTTVEGVGSIQTRIHPVQERIAKSHGTQCGFCTPGMVMSMYTLLRNHLEPSEEQLMEALGGNLCRCTGYRPIVASGRTFCMESNGCQQKGTGKCCLDQGENDSSPLDRKREMCTELFAKEEFQPLDSTQELIFPPELLRMAENPEKCTLTFHGERVTWISPATLKDLLELKVKHPEAPLILGNTSLGPAMKSNEHFHPVLLSPVRISELCVVSRTSDGLTIDAGCSLAQVKDILGEMVSKLPEEKTQTYRALLKHLKSLGGQQIRNMASLGGHVISRHYYSDLNPILAVSNATLNLVSEAEGMRQIPLNEHFLAGLASADLKPEEILESVHIPHSHKWEFVSAFRQAECWQNALPDVNAGMKVLFEEGTDTIADLNLAYGGVGAATVSAHQSCQQLRGRRWNELMLDEACRLLLEEVSLPGSAPGGRVEFKRILVVSFFFKFYLEVLQELKKLLKLFPVPDTDSRHYPEIPDRFLSALEDFPITIPQGLQTYQSVDSHQPLQDPVGRPIMHLSGLKHATGEAIFCDDIPVVDKELVMALVTSTRAHAKIISIDASEALELPGVVDVITAKDIPGTNGAEDDKLLAVDEVLCVGQLVCAVVAETEVQVKQAIKKVKITYEDLEPVIFSIEDAIKHNSFLCPEKKLEQGNIEEAFEKVDQIVEGEVHVGGQEHFYMETQRVLVIPKTEDKELDIYVSIQDPAHVQKTVSCTLSIPINRITCHIKRVGGGFGGKLGRPAVFGAIAAVGAVKTGRPIRLVLDREDDMLITGGRHPLFGKYKVGFMNSGRIKALDIECYINGGCTLDDSELVTEFLILKLENAYKIRNLRFRGRACMTNLPSNTAFRGFGFPQGALVTESCITAVAAKCGLPPEKIREQNMYKTVDKTIYKQAFSPETLVRCWNECLDKSSFHSRRRQVEEFNKKNYWKKKGIAVIPMKFSVGFAATSYHQAAALIHIYTDGSVLVTHGGNELGQGIHTKMLQVASHELKIPMSYMHICETSTATVPNTVATAASIGSDVNGKAVQNACQILLKRLEPIMKQNPEGTWEDWIEAAFEQRISLSATGYFSRGYKAFMDWEKKGEGDPFPYYVYGAACSEVEIDCLTGAHKKIRTDIVMDACYSLNPAIDIGQIEGAFIQGMGLYTTEELKYSPEGVLYSRGPGEYKIPTITDIPEEFNVSLLPSSQTPLTIYSSKGLGESGMFLGSSVFFGIADAVASARRERDAAVDFTVRSPATPEWVRMACADRFTEMIPRDDRKTFKPWAIPIA</sequence>
<dbReference type="InterPro" id="IPR001041">
    <property type="entry name" value="2Fe-2S_ferredoxin-type"/>
</dbReference>
<dbReference type="GO" id="GO:0071949">
    <property type="term" value="F:FAD binding"/>
    <property type="evidence" value="ECO:0007669"/>
    <property type="project" value="InterPro"/>
</dbReference>
<reference evidence="22 23" key="1">
    <citation type="submission" date="2009-06" db="EMBL/GenBank/DDBJ databases">
        <title>The Genome Sequence of Loxodonta africana (African elephant).</title>
        <authorList>
            <person name="Di Palma F."/>
            <person name="Heiman D."/>
            <person name="Young S."/>
            <person name="Johnson J."/>
            <person name="Lander E.S."/>
            <person name="Lindblad-Toh K."/>
        </authorList>
    </citation>
    <scope>NUCLEOTIDE SEQUENCE [LARGE SCALE GENOMIC DNA]</scope>
    <source>
        <strain evidence="22 23">Isolate ISIS603380</strain>
    </source>
</reference>
<evidence type="ECO:0000256" key="17">
    <source>
        <dbReference type="PIRSR" id="PIRSR000127-1"/>
    </source>
</evidence>
<protein>
    <recommendedName>
        <fullName evidence="5">aldehyde oxidase</fullName>
        <ecNumber evidence="5">1.2.3.1</ecNumber>
    </recommendedName>
</protein>
<accession>G3TWS0</accession>
<comment type="similarity">
    <text evidence="3">Belongs to the xanthine dehydrogenase family.</text>
</comment>
<feature type="domain" description="2Fe-2S ferredoxin-type" evidence="20">
    <location>
        <begin position="8"/>
        <end position="97"/>
    </location>
</feature>
<dbReference type="PROSITE" id="PS51085">
    <property type="entry name" value="2FE2S_FER_2"/>
    <property type="match status" value="1"/>
</dbReference>
<dbReference type="SUPFAM" id="SSF54665">
    <property type="entry name" value="CO dehydrogenase molybdoprotein N-domain-like"/>
    <property type="match status" value="1"/>
</dbReference>
<evidence type="ECO:0000256" key="18">
    <source>
        <dbReference type="PIRSR" id="PIRSR000127-2"/>
    </source>
</evidence>
<dbReference type="FunFam" id="3.30.365.10:FF:000003">
    <property type="entry name" value="Aldehyde oxidase 1"/>
    <property type="match status" value="1"/>
</dbReference>
<reference evidence="22" key="3">
    <citation type="submission" date="2025-09" db="UniProtKB">
        <authorList>
            <consortium name="Ensembl"/>
        </authorList>
    </citation>
    <scope>IDENTIFICATION</scope>
    <source>
        <strain evidence="22">Isolate ISIS603380</strain>
    </source>
</reference>
<dbReference type="SUPFAM" id="SSF54292">
    <property type="entry name" value="2Fe-2S ferredoxin-like"/>
    <property type="match status" value="1"/>
</dbReference>
<dbReference type="Gene3D" id="3.30.465.10">
    <property type="match status" value="1"/>
</dbReference>
<dbReference type="Proteomes" id="UP000007646">
    <property type="component" value="Unassembled WGS sequence"/>
</dbReference>
<feature type="binding site" evidence="18">
    <location>
        <position position="372"/>
    </location>
    <ligand>
        <name>FAD</name>
        <dbReference type="ChEBI" id="CHEBI:57692"/>
    </ligand>
</feature>
<comment type="cofactor">
    <cofactor evidence="19">
        <name>[2Fe-2S] cluster</name>
        <dbReference type="ChEBI" id="CHEBI:190135"/>
    </cofactor>
    <text evidence="19">Binds 2 [2Fe-2S] clusters.</text>
</comment>
<dbReference type="SUPFAM" id="SSF55447">
    <property type="entry name" value="CO dehydrogenase flavoprotein C-terminal domain-like"/>
    <property type="match status" value="1"/>
</dbReference>
<evidence type="ECO:0000256" key="13">
    <source>
        <dbReference type="ARBA" id="ARBA00023004"/>
    </source>
</evidence>
<dbReference type="Gene3D" id="1.10.150.120">
    <property type="entry name" value="[2Fe-2S]-binding domain"/>
    <property type="match status" value="1"/>
</dbReference>
<dbReference type="eggNOG" id="KOG0430">
    <property type="taxonomic scope" value="Eukaryota"/>
</dbReference>
<dbReference type="InterPro" id="IPR036856">
    <property type="entry name" value="Ald_Oxase/Xan_DH_a/b_sf"/>
</dbReference>
<evidence type="ECO:0000256" key="11">
    <source>
        <dbReference type="ARBA" id="ARBA00022827"/>
    </source>
</evidence>
<evidence type="ECO:0000256" key="4">
    <source>
        <dbReference type="ARBA" id="ARBA00011738"/>
    </source>
</evidence>
<feature type="binding site" evidence="19">
    <location>
        <position position="154"/>
    </location>
    <ligand>
        <name>[2Fe-2S] cluster</name>
        <dbReference type="ChEBI" id="CHEBI:190135"/>
        <label>2</label>
    </ligand>
</feature>
<feature type="binding site" evidence="19">
    <location>
        <position position="119"/>
    </location>
    <ligand>
        <name>[2Fe-2S] cluster</name>
        <dbReference type="ChEBI" id="CHEBI:190135"/>
        <label>2</label>
    </ligand>
</feature>
<evidence type="ECO:0000256" key="3">
    <source>
        <dbReference type="ARBA" id="ARBA00006849"/>
    </source>
</evidence>
<evidence type="ECO:0000259" key="20">
    <source>
        <dbReference type="PROSITE" id="PS51085"/>
    </source>
</evidence>
<dbReference type="NCBIfam" id="TIGR02969">
    <property type="entry name" value="mam_aldehyde_ox"/>
    <property type="match status" value="1"/>
</dbReference>
<dbReference type="FunFam" id="3.90.1170.50:FF:000001">
    <property type="entry name" value="Aldehyde oxidase 1"/>
    <property type="match status" value="1"/>
</dbReference>
<dbReference type="Gene3D" id="3.10.20.30">
    <property type="match status" value="1"/>
</dbReference>
<feature type="domain" description="FAD-binding PCMH-type" evidence="21">
    <location>
        <begin position="241"/>
        <end position="427"/>
    </location>
</feature>
<dbReference type="FunFam" id="3.30.365.10:FF:000025">
    <property type="entry name" value="Aldehyde oxidase 4"/>
    <property type="match status" value="1"/>
</dbReference>
<evidence type="ECO:0000256" key="5">
    <source>
        <dbReference type="ARBA" id="ARBA00013041"/>
    </source>
</evidence>
<comment type="cofactor">
    <cofactor evidence="1 18">
        <name>FAD</name>
        <dbReference type="ChEBI" id="CHEBI:57692"/>
    </cofactor>
</comment>
<dbReference type="Pfam" id="PF00941">
    <property type="entry name" value="FAD_binding_5"/>
    <property type="match status" value="1"/>
</dbReference>
<feature type="binding site" evidence="19">
    <location>
        <position position="122"/>
    </location>
    <ligand>
        <name>[2Fe-2S] cluster</name>
        <dbReference type="ChEBI" id="CHEBI:190135"/>
        <label>2</label>
    </ligand>
</feature>
<evidence type="ECO:0000256" key="1">
    <source>
        <dbReference type="ARBA" id="ARBA00001974"/>
    </source>
</evidence>
<feature type="binding site" evidence="19">
    <location>
        <position position="79"/>
    </location>
    <ligand>
        <name>[2Fe-2S] cluster</name>
        <dbReference type="ChEBI" id="CHEBI:190135"/>
        <label>1</label>
    </ligand>
</feature>
<keyword evidence="12" id="KW-0560">Oxidoreductase</keyword>
<dbReference type="InterPro" id="IPR012675">
    <property type="entry name" value="Beta-grasp_dom_sf"/>
</dbReference>
<dbReference type="InterPro" id="IPR005107">
    <property type="entry name" value="CO_DH_flav_C"/>
</dbReference>
<dbReference type="Pfam" id="PF00111">
    <property type="entry name" value="Fer2"/>
    <property type="match status" value="1"/>
</dbReference>
<feature type="binding site" evidence="19">
    <location>
        <position position="47"/>
    </location>
    <ligand>
        <name>[2Fe-2S] cluster</name>
        <dbReference type="ChEBI" id="CHEBI:190135"/>
        <label>1</label>
    </ligand>
</feature>
<dbReference type="InterPro" id="IPR002346">
    <property type="entry name" value="Mopterin_DH_FAD-bd"/>
</dbReference>
<dbReference type="PANTHER" id="PTHR45444">
    <property type="entry name" value="XANTHINE DEHYDROGENASE"/>
    <property type="match status" value="1"/>
</dbReference>
<dbReference type="FunFam" id="1.10.150.120:FF:000001">
    <property type="entry name" value="Aldehyde oxidase 1"/>
    <property type="match status" value="1"/>
</dbReference>
<dbReference type="Ensembl" id="ENSLAFT00000033786.1">
    <property type="protein sequence ID" value="ENSLAFP00000020028.1"/>
    <property type="gene ID" value="ENSLAFG00000026161.1"/>
</dbReference>
<dbReference type="OMA" id="EGTWENW"/>
<dbReference type="GO" id="GO:0005737">
    <property type="term" value="C:cytoplasm"/>
    <property type="evidence" value="ECO:0007669"/>
    <property type="project" value="UniProtKB-SubCell"/>
</dbReference>
<dbReference type="FunFam" id="3.30.43.10:FF:000001">
    <property type="entry name" value="Xanthine dehydrogenase/oxidase"/>
    <property type="match status" value="1"/>
</dbReference>
<dbReference type="GO" id="GO:0005506">
    <property type="term" value="F:iron ion binding"/>
    <property type="evidence" value="ECO:0007669"/>
    <property type="project" value="InterPro"/>
</dbReference>
<keyword evidence="7 19" id="KW-0500">Molybdenum</keyword>
<dbReference type="SMART" id="SM01092">
    <property type="entry name" value="CO_deh_flav_C"/>
    <property type="match status" value="1"/>
</dbReference>
<dbReference type="EC" id="1.2.3.1" evidence="5"/>
<feature type="binding site" evidence="18">
    <location>
        <position position="435"/>
    </location>
    <ligand>
        <name>FAD</name>
        <dbReference type="ChEBI" id="CHEBI:57692"/>
    </ligand>
</feature>
<feature type="binding site" evidence="18">
    <location>
        <position position="934"/>
    </location>
    <ligand>
        <name>substrate</name>
    </ligand>
</feature>
<dbReference type="InterPro" id="IPR046867">
    <property type="entry name" value="AldOxase/xan_DH_MoCoBD2"/>
</dbReference>
<dbReference type="InterPro" id="IPR016166">
    <property type="entry name" value="FAD-bd_PCMH"/>
</dbReference>
<dbReference type="PROSITE" id="PS51387">
    <property type="entry name" value="FAD_PCMH"/>
    <property type="match status" value="1"/>
</dbReference>
<dbReference type="Gene3D" id="3.90.1170.50">
    <property type="entry name" value="Aldehyde oxidase/xanthine dehydrogenase, a/b hammerhead"/>
    <property type="match status" value="1"/>
</dbReference>
<dbReference type="HOGENOM" id="CLU_001681_1_2_1"/>
<comment type="cofactor">
    <cofactor evidence="19">
        <name>Mo-molybdopterin</name>
        <dbReference type="ChEBI" id="CHEBI:71302"/>
    </cofactor>
    <text evidence="19">Binds 1 Mo-molybdopterin (Mo-MPT) cofactor per subunit.</text>
</comment>
<evidence type="ECO:0000256" key="19">
    <source>
        <dbReference type="PIRSR" id="PIRSR000127-3"/>
    </source>
</evidence>
<feature type="binding site" evidence="18">
    <location>
        <position position="417"/>
    </location>
    <ligand>
        <name>FAD</name>
        <dbReference type="ChEBI" id="CHEBI:57692"/>
    </ligand>
</feature>
<keyword evidence="13 19" id="KW-0408">Iron</keyword>
<dbReference type="Pfam" id="PF03450">
    <property type="entry name" value="CO_deh_flav_C"/>
    <property type="match status" value="1"/>
</dbReference>
<dbReference type="Gene3D" id="3.30.43.10">
    <property type="entry name" value="Uridine Diphospho-n-acetylenolpyruvylglucosamine Reductase, domain 2"/>
    <property type="match status" value="1"/>
</dbReference>
<dbReference type="FunFam" id="3.30.465.10:FF:000004">
    <property type="entry name" value="Xanthine dehydrogenase/oxidase"/>
    <property type="match status" value="1"/>
</dbReference>
<reference evidence="22" key="2">
    <citation type="submission" date="2025-08" db="UniProtKB">
        <authorList>
            <consortium name="Ensembl"/>
        </authorList>
    </citation>
    <scope>IDENTIFICATION</scope>
    <source>
        <strain evidence="22">Isolate ISIS603380</strain>
    </source>
</reference>
<evidence type="ECO:0000313" key="23">
    <source>
        <dbReference type="Proteomes" id="UP000007646"/>
    </source>
</evidence>
<evidence type="ECO:0000256" key="7">
    <source>
        <dbReference type="ARBA" id="ARBA00022505"/>
    </source>
</evidence>